<keyword evidence="2" id="KW-0472">Membrane</keyword>
<feature type="non-terminal residue" evidence="4">
    <location>
        <position position="1"/>
    </location>
</feature>
<feature type="compositionally biased region" description="Pro residues" evidence="1">
    <location>
        <begin position="1"/>
        <end position="12"/>
    </location>
</feature>
<reference evidence="4 5" key="1">
    <citation type="submission" date="2020-07" db="EMBL/GenBank/DDBJ databases">
        <title>Taxonomic revisions and descriptions of new bacterial species based on genomic comparisons in the high-G+C-content subgroup of the family Alcaligenaceae.</title>
        <authorList>
            <person name="Szabo A."/>
            <person name="Felfoldi T."/>
        </authorList>
    </citation>
    <scope>NUCLEOTIDE SEQUENCE [LARGE SCALE GENOMIC DNA]</scope>
    <source>
        <strain evidence="4 5">LMG 24012</strain>
    </source>
</reference>
<feature type="transmembrane region" description="Helical" evidence="2">
    <location>
        <begin position="31"/>
        <end position="50"/>
    </location>
</feature>
<protein>
    <submittedName>
        <fullName evidence="4">Anti-sigma factor</fullName>
    </submittedName>
</protein>
<dbReference type="RefSeq" id="WP_180158541.1">
    <property type="nucleotide sequence ID" value="NZ_JACCEM010000018.1"/>
</dbReference>
<dbReference type="Proteomes" id="UP000559809">
    <property type="component" value="Unassembled WGS sequence"/>
</dbReference>
<feature type="compositionally biased region" description="Low complexity" evidence="1">
    <location>
        <begin position="13"/>
        <end position="23"/>
    </location>
</feature>
<feature type="region of interest" description="Disordered" evidence="1">
    <location>
        <begin position="1"/>
        <end position="23"/>
    </location>
</feature>
<dbReference type="AlphaFoldDB" id="A0A853GAR4"/>
<evidence type="ECO:0000256" key="1">
    <source>
        <dbReference type="SAM" id="MobiDB-lite"/>
    </source>
</evidence>
<comment type="caution">
    <text evidence="4">The sequence shown here is derived from an EMBL/GenBank/DDBJ whole genome shotgun (WGS) entry which is preliminary data.</text>
</comment>
<evidence type="ECO:0000259" key="3">
    <source>
        <dbReference type="Pfam" id="PF10099"/>
    </source>
</evidence>
<dbReference type="GO" id="GO:0005886">
    <property type="term" value="C:plasma membrane"/>
    <property type="evidence" value="ECO:0007669"/>
    <property type="project" value="InterPro"/>
</dbReference>
<dbReference type="Pfam" id="PF10099">
    <property type="entry name" value="RskA_C"/>
    <property type="match status" value="1"/>
</dbReference>
<keyword evidence="2" id="KW-0812">Transmembrane</keyword>
<keyword evidence="5" id="KW-1185">Reference proteome</keyword>
<feature type="domain" description="Anti-sigma K factor RskA C-terminal" evidence="3">
    <location>
        <begin position="38"/>
        <end position="168"/>
    </location>
</feature>
<sequence length="189" mass="19367">NAGPASPAPEPPQAARGAGNARPAGKGGNIWFWRLSTVVFAGIALVLGLAPAKPSAPPVTILEVAPTQAAVLQAPGQSSTPAWVLTIDHQQNVHMMPQVNTDVPPDASVQLWTHTAGMPQPRSLGLIDPNRPVTVPAELLGSVSVGQIFEMTLEPQGGSRSADPSGPVLYIGRVVALGTAPAAVNTPPR</sequence>
<keyword evidence="2" id="KW-1133">Transmembrane helix</keyword>
<evidence type="ECO:0000256" key="2">
    <source>
        <dbReference type="SAM" id="Phobius"/>
    </source>
</evidence>
<gene>
    <name evidence="4" type="ORF">H0A72_21375</name>
</gene>
<dbReference type="InterPro" id="IPR018764">
    <property type="entry name" value="RskA_C"/>
</dbReference>
<evidence type="ECO:0000313" key="5">
    <source>
        <dbReference type="Proteomes" id="UP000559809"/>
    </source>
</evidence>
<accession>A0A853GAR4</accession>
<name>A0A853GAR4_9BURK</name>
<evidence type="ECO:0000313" key="4">
    <source>
        <dbReference type="EMBL" id="NYT51866.1"/>
    </source>
</evidence>
<dbReference type="EMBL" id="JACCEM010000018">
    <property type="protein sequence ID" value="NYT51866.1"/>
    <property type="molecule type" value="Genomic_DNA"/>
</dbReference>
<organism evidence="4 5">
    <name type="scientific">Parapusillimonas granuli</name>
    <dbReference type="NCBI Taxonomy" id="380911"/>
    <lineage>
        <taxon>Bacteria</taxon>
        <taxon>Pseudomonadati</taxon>
        <taxon>Pseudomonadota</taxon>
        <taxon>Betaproteobacteria</taxon>
        <taxon>Burkholderiales</taxon>
        <taxon>Alcaligenaceae</taxon>
        <taxon>Parapusillimonas</taxon>
    </lineage>
</organism>
<proteinExistence type="predicted"/>